<feature type="compositionally biased region" description="Low complexity" evidence="5">
    <location>
        <begin position="53"/>
        <end position="62"/>
    </location>
</feature>
<feature type="compositionally biased region" description="Basic residues" evidence="5">
    <location>
        <begin position="63"/>
        <end position="75"/>
    </location>
</feature>
<evidence type="ECO:0000256" key="3">
    <source>
        <dbReference type="ARBA" id="ARBA00022827"/>
    </source>
</evidence>
<keyword evidence="2" id="KW-0285">Flavoprotein</keyword>
<evidence type="ECO:0000256" key="5">
    <source>
        <dbReference type="SAM" id="MobiDB-lite"/>
    </source>
</evidence>
<dbReference type="AlphaFoldDB" id="A0A7S2T170"/>
<organism evidence="7">
    <name type="scientific">Chloropicon primus</name>
    <dbReference type="NCBI Taxonomy" id="1764295"/>
    <lineage>
        <taxon>Eukaryota</taxon>
        <taxon>Viridiplantae</taxon>
        <taxon>Chlorophyta</taxon>
        <taxon>Chloropicophyceae</taxon>
        <taxon>Chloropicales</taxon>
        <taxon>Chloropicaceae</taxon>
        <taxon>Chloropicon</taxon>
    </lineage>
</organism>
<feature type="region of interest" description="Disordered" evidence="5">
    <location>
        <begin position="1"/>
        <end position="105"/>
    </location>
</feature>
<evidence type="ECO:0000256" key="1">
    <source>
        <dbReference type="ARBA" id="ARBA00001974"/>
    </source>
</evidence>
<dbReference type="SUPFAM" id="SSF51905">
    <property type="entry name" value="FAD/NAD(P)-binding domain"/>
    <property type="match status" value="1"/>
</dbReference>
<dbReference type="Pfam" id="PF01494">
    <property type="entry name" value="FAD_binding_3"/>
    <property type="match status" value="1"/>
</dbReference>
<evidence type="ECO:0000313" key="7">
    <source>
        <dbReference type="EMBL" id="CAD9715627.1"/>
    </source>
</evidence>
<dbReference type="PANTHER" id="PTHR46496:SF1">
    <property type="entry name" value="ZEAXANTHIN EPOXIDASE, CHLOROPLASTIC"/>
    <property type="match status" value="1"/>
</dbReference>
<evidence type="ECO:0000256" key="2">
    <source>
        <dbReference type="ARBA" id="ARBA00022630"/>
    </source>
</evidence>
<dbReference type="GO" id="GO:0071949">
    <property type="term" value="F:FAD binding"/>
    <property type="evidence" value="ECO:0007669"/>
    <property type="project" value="InterPro"/>
</dbReference>
<dbReference type="GO" id="GO:0016491">
    <property type="term" value="F:oxidoreductase activity"/>
    <property type="evidence" value="ECO:0007669"/>
    <property type="project" value="UniProtKB-KW"/>
</dbReference>
<name>A0A7S2T170_9CHLO</name>
<accession>A0A7S2T170</accession>
<evidence type="ECO:0000259" key="6">
    <source>
        <dbReference type="Pfam" id="PF01494"/>
    </source>
</evidence>
<feature type="compositionally biased region" description="Polar residues" evidence="5">
    <location>
        <begin position="1"/>
        <end position="20"/>
    </location>
</feature>
<evidence type="ECO:0000256" key="4">
    <source>
        <dbReference type="ARBA" id="ARBA00023002"/>
    </source>
</evidence>
<dbReference type="InterPro" id="IPR036188">
    <property type="entry name" value="FAD/NAD-bd_sf"/>
</dbReference>
<proteinExistence type="predicted"/>
<sequence length="572" mass="62676">MLGSSTKRGMTRRLPSSTTRMRMRMASVASERRVLVSTTTSSVMRIPHSHDASSSSSSSSSSWRRRKRVVGRPRPPHQAARAVLDGAPPAADTSSSSCLDSDSDSGKPRVIIAGGGIGGLCAALALQSKGIPFTLYEKVKEYKPFGGPIQLQCNALESLEAIDMSVARQIMDLGTITGDRINGLLDGKTGEWYLRFDTRKPALKKGLPLTLVLNRYVLLDILKGAVKPESMTLGKRVESYEEVSAEDSPTGKAFVEVRFDDGSKTIGDVIVAADGINSTVRKQVRTRGNDEATYSGYTCYTATCDFELEDVEKIGYQVYLGNGQYFVASDVGEGKTQWYAFKAQEPGIKDESGDVRGNLLELFKDWSADVRARFEATLEEDIEQRDIYDRRPVFNWVKGKVALLGDSAHSMQPNMGQGGCQAIEDGYVLADVLSRCNMEEGDGCIQQALNEYGRRRCARAASIHGFARSAALMTTTWRPYLGSDPYSFYSYIPGAMQFWSALEKLKIPHPGKVIGQVMMMVSIDLILEYIACGGPVSEEDRVKYCQVPGVGVPKRDLPKDAFKMNGIPGFAE</sequence>
<keyword evidence="4" id="KW-0560">Oxidoreductase</keyword>
<gene>
    <name evidence="7" type="ORF">CPRI1469_LOCUS4482</name>
</gene>
<feature type="domain" description="FAD-binding" evidence="6">
    <location>
        <begin position="109"/>
        <end position="463"/>
    </location>
</feature>
<dbReference type="PRINTS" id="PR00420">
    <property type="entry name" value="RNGMNOXGNASE"/>
</dbReference>
<reference evidence="7" key="1">
    <citation type="submission" date="2021-01" db="EMBL/GenBank/DDBJ databases">
        <authorList>
            <person name="Corre E."/>
            <person name="Pelletier E."/>
            <person name="Niang G."/>
            <person name="Scheremetjew M."/>
            <person name="Finn R."/>
            <person name="Kale V."/>
            <person name="Holt S."/>
            <person name="Cochrane G."/>
            <person name="Meng A."/>
            <person name="Brown T."/>
            <person name="Cohen L."/>
        </authorList>
    </citation>
    <scope>NUCLEOTIDE SEQUENCE</scope>
    <source>
        <strain evidence="7">CCMP1205</strain>
    </source>
</reference>
<dbReference type="EMBL" id="HBHL01006995">
    <property type="protein sequence ID" value="CAD9715627.1"/>
    <property type="molecule type" value="Transcribed_RNA"/>
</dbReference>
<keyword evidence="3" id="KW-0274">FAD</keyword>
<protein>
    <recommendedName>
        <fullName evidence="6">FAD-binding domain-containing protein</fullName>
    </recommendedName>
</protein>
<dbReference type="PANTHER" id="PTHR46496">
    <property type="match status" value="1"/>
</dbReference>
<dbReference type="Gene3D" id="3.50.50.60">
    <property type="entry name" value="FAD/NAD(P)-binding domain"/>
    <property type="match status" value="1"/>
</dbReference>
<dbReference type="InterPro" id="IPR002938">
    <property type="entry name" value="FAD-bd"/>
</dbReference>
<comment type="cofactor">
    <cofactor evidence="1">
        <name>FAD</name>
        <dbReference type="ChEBI" id="CHEBI:57692"/>
    </cofactor>
</comment>